<dbReference type="EMBL" id="JACSOD020000370">
    <property type="protein sequence ID" value="MBM6498042.1"/>
    <property type="molecule type" value="Genomic_DNA"/>
</dbReference>
<evidence type="ECO:0000313" key="1">
    <source>
        <dbReference type="EMBL" id="MBM6498042.1"/>
    </source>
</evidence>
<name>A0ABS2CUZ2_9FLAO</name>
<keyword evidence="2" id="KW-1185">Reference proteome</keyword>
<dbReference type="Pfam" id="PF12686">
    <property type="entry name" value="DUF3800"/>
    <property type="match status" value="1"/>
</dbReference>
<dbReference type="RefSeq" id="WP_187658696.1">
    <property type="nucleotide sequence ID" value="NZ_JACSOD020000370.1"/>
</dbReference>
<proteinExistence type="predicted"/>
<dbReference type="InterPro" id="IPR024524">
    <property type="entry name" value="DUF3800"/>
</dbReference>
<comment type="caution">
    <text evidence="1">The sequence shown here is derived from an EMBL/GenBank/DDBJ whole genome shotgun (WGS) entry which is preliminary data.</text>
</comment>
<dbReference type="Proteomes" id="UP000759529">
    <property type="component" value="Unassembled WGS sequence"/>
</dbReference>
<reference evidence="1 2" key="1">
    <citation type="submission" date="2021-02" db="EMBL/GenBank/DDBJ databases">
        <authorList>
            <person name="Jung H.S."/>
            <person name="Chun B.H."/>
            <person name="Jeon C.O."/>
        </authorList>
    </citation>
    <scope>NUCLEOTIDE SEQUENCE [LARGE SCALE GENOMIC DNA]</scope>
    <source>
        <strain evidence="1 2">LMG 25203</strain>
    </source>
</reference>
<evidence type="ECO:0000313" key="2">
    <source>
        <dbReference type="Proteomes" id="UP000759529"/>
    </source>
</evidence>
<protein>
    <recommendedName>
        <fullName evidence="3">DUF3800 domain-containing protein</fullName>
    </recommendedName>
</protein>
<evidence type="ECO:0008006" key="3">
    <source>
        <dbReference type="Google" id="ProtNLM"/>
    </source>
</evidence>
<sequence>MSNRTSIYCDESSHLENEKNIIMGLGAITCPTDKKDIVFRRIREFKIKHGLPKNFEIKWTKVSSRKINFYMDLINYFFDVEYLGFRSIIIDKSKLNHEILDSDHDEFYYKMNFLLIKQLLRPSEQRFFRTSKNEYCNYQAEIT</sequence>
<organism evidence="1 2">
    <name type="scientific">Flavobacterium macrobrachii</name>
    <dbReference type="NCBI Taxonomy" id="591204"/>
    <lineage>
        <taxon>Bacteria</taxon>
        <taxon>Pseudomonadati</taxon>
        <taxon>Bacteroidota</taxon>
        <taxon>Flavobacteriia</taxon>
        <taxon>Flavobacteriales</taxon>
        <taxon>Flavobacteriaceae</taxon>
        <taxon>Flavobacterium</taxon>
    </lineage>
</organism>
<accession>A0ABS2CUZ2</accession>
<gene>
    <name evidence="1" type="ORF">H9X54_001840</name>
</gene>